<dbReference type="STRING" id="683124.SAMN05444337_0568"/>
<dbReference type="EMBL" id="FQZH01000001">
    <property type="protein sequence ID" value="SHI69321.1"/>
    <property type="molecule type" value="Genomic_DNA"/>
</dbReference>
<proteinExistence type="predicted"/>
<name>A0A1M6D836_9FLAO</name>
<evidence type="ECO:0000313" key="1">
    <source>
        <dbReference type="EMBL" id="SHI69321.1"/>
    </source>
</evidence>
<reference evidence="1 2" key="1">
    <citation type="submission" date="2016-11" db="EMBL/GenBank/DDBJ databases">
        <authorList>
            <person name="Jaros S."/>
            <person name="Januszkiewicz K."/>
            <person name="Wedrychowicz H."/>
        </authorList>
    </citation>
    <scope>NUCLEOTIDE SEQUENCE [LARGE SCALE GENOMIC DNA]</scope>
    <source>
        <strain evidence="1 2">DSM 22807</strain>
    </source>
</reference>
<accession>A0A1M6D836</accession>
<organism evidence="1 2">
    <name type="scientific">Flavobacterium haoranii</name>
    <dbReference type="NCBI Taxonomy" id="683124"/>
    <lineage>
        <taxon>Bacteria</taxon>
        <taxon>Pseudomonadati</taxon>
        <taxon>Bacteroidota</taxon>
        <taxon>Flavobacteriia</taxon>
        <taxon>Flavobacteriales</taxon>
        <taxon>Flavobacteriaceae</taxon>
        <taxon>Flavobacterium</taxon>
    </lineage>
</organism>
<keyword evidence="2" id="KW-1185">Reference proteome</keyword>
<protein>
    <recommendedName>
        <fullName evidence="3">CarboxypepD_reg-like domain-containing protein</fullName>
    </recommendedName>
</protein>
<dbReference type="Proteomes" id="UP000184232">
    <property type="component" value="Unassembled WGS sequence"/>
</dbReference>
<dbReference type="InterPro" id="IPR008969">
    <property type="entry name" value="CarboxyPept-like_regulatory"/>
</dbReference>
<sequence length="284" mass="32682">MPMRNNYFILLLFFIQFSFSQEKEREVLVGKVVSDSLEVENITVLNLSSNIGSVSDFDGKFSIKARASDTLVFQGLSFVSKKYILLESDFLINEFKVKLQVKLNELNEIVVTPNSLTGNLAEDSKKIKVYVPNLAGIDFSKLSFPDDQYSKVANPLEKSGSSPLTGINFNKILDLFDTAEKREKRKKIRAENIANEKWLREVQSESFYDHLMKRYSHNFIVENLKIKNEDIVSFIAFADPGSYQLAEFLKSENELKFVEYLVAKSSEFNRNKLEENNTNLKYED</sequence>
<gene>
    <name evidence="1" type="ORF">SAMN05444337_0568</name>
</gene>
<evidence type="ECO:0008006" key="3">
    <source>
        <dbReference type="Google" id="ProtNLM"/>
    </source>
</evidence>
<evidence type="ECO:0000313" key="2">
    <source>
        <dbReference type="Proteomes" id="UP000184232"/>
    </source>
</evidence>
<dbReference type="AlphaFoldDB" id="A0A1M6D836"/>
<dbReference type="SUPFAM" id="SSF49464">
    <property type="entry name" value="Carboxypeptidase regulatory domain-like"/>
    <property type="match status" value="1"/>
</dbReference>